<protein>
    <submittedName>
        <fullName evidence="1">Snail homolog 2</fullName>
    </submittedName>
</protein>
<reference evidence="1" key="2">
    <citation type="submission" date="2016-06" db="EMBL/GenBank/DDBJ databases">
        <title>The genome of a short-lived fish provides insights into sex chromosome evolution and the genetic control of aging.</title>
        <authorList>
            <person name="Reichwald K."/>
            <person name="Felder M."/>
            <person name="Petzold A."/>
            <person name="Koch P."/>
            <person name="Groth M."/>
            <person name="Platzer M."/>
        </authorList>
    </citation>
    <scope>NUCLEOTIDE SEQUENCE</scope>
    <source>
        <tissue evidence="1">Brain</tissue>
    </source>
</reference>
<dbReference type="AlphaFoldDB" id="A0A1A8AFY5"/>
<name>A0A1A8AFY5_NOTFU</name>
<sequence>VHMLYFMVQINLCRVFDQNFPFNLQVRSRSPALTATERLRTGLISGPTYRPIQM</sequence>
<gene>
    <name evidence="1" type="primary">SNAI2</name>
</gene>
<organism evidence="1">
    <name type="scientific">Nothobranchius furzeri</name>
    <name type="common">Turquoise killifish</name>
    <dbReference type="NCBI Taxonomy" id="105023"/>
    <lineage>
        <taxon>Eukaryota</taxon>
        <taxon>Metazoa</taxon>
        <taxon>Chordata</taxon>
        <taxon>Craniata</taxon>
        <taxon>Vertebrata</taxon>
        <taxon>Euteleostomi</taxon>
        <taxon>Actinopterygii</taxon>
        <taxon>Neopterygii</taxon>
        <taxon>Teleostei</taxon>
        <taxon>Neoteleostei</taxon>
        <taxon>Acanthomorphata</taxon>
        <taxon>Ovalentaria</taxon>
        <taxon>Atherinomorphae</taxon>
        <taxon>Cyprinodontiformes</taxon>
        <taxon>Nothobranchiidae</taxon>
        <taxon>Nothobranchius</taxon>
    </lineage>
</organism>
<dbReference type="EMBL" id="HADY01015479">
    <property type="protein sequence ID" value="SBP53964.1"/>
    <property type="molecule type" value="Transcribed_RNA"/>
</dbReference>
<feature type="non-terminal residue" evidence="1">
    <location>
        <position position="1"/>
    </location>
</feature>
<proteinExistence type="predicted"/>
<reference evidence="1" key="1">
    <citation type="submission" date="2016-05" db="EMBL/GenBank/DDBJ databases">
        <authorList>
            <person name="Lavstsen T."/>
            <person name="Jespersen J.S."/>
        </authorList>
    </citation>
    <scope>NUCLEOTIDE SEQUENCE</scope>
    <source>
        <tissue evidence="1">Brain</tissue>
    </source>
</reference>
<evidence type="ECO:0000313" key="1">
    <source>
        <dbReference type="EMBL" id="SBP53964.1"/>
    </source>
</evidence>
<accession>A0A1A8AFY5</accession>